<sequence>MTAAGDSLVRGLAANYLGKAFTAFLSLVTLPILYRQLGGEAFGVFGLFFSVQVLLGVFDFGVGAAMQRDLAALQAGAPTPRAADVVATVRSIERMLWGIVVLACALAAAGNEWIAGHWLHVQALPLDLVARALFWMAVAASLQFIGNFYTGCLNGLRRHRQTNALQSAVWALRFVLLLWCVQAGVAPAGTMEGAVVTVLQAWAASNALHVLAARVMLMRSLPAAAGEPGVAHLRQAARFGLPLVAATTLIMLFNQVDKLAASRLLALDSLGRYTIVWSIAEVMYLMYQPVYTSFLPIFASRQAAARASGDAAGLWQSIALAWRVMSIAVLPVAVVIFAMPGLVILAWTGDGQLAESGGGVLRWIIAGAAVNSFLFIPFALQQAAGDLRPWTWRIALALVFYAPLAILAIHRWGMLGAAAAWCAGSVVLAIWLARASGQSVPDAPAGSGFLDALLPGSLRTLLPCAAVAVLGAWLPWPAGRVGAAVLALAVLAVCGFVALRSQPQLWTWCMQMLARLRGGRALTP</sequence>
<evidence type="ECO:0000313" key="7">
    <source>
        <dbReference type="EMBL" id="TWO66148.1"/>
    </source>
</evidence>
<proteinExistence type="predicted"/>
<feature type="transmembrane region" description="Helical" evidence="6">
    <location>
        <begin position="392"/>
        <end position="409"/>
    </location>
</feature>
<feature type="transmembrane region" description="Helical" evidence="6">
    <location>
        <begin position="320"/>
        <end position="348"/>
    </location>
</feature>
<keyword evidence="8" id="KW-1185">Reference proteome</keyword>
<dbReference type="InterPro" id="IPR002797">
    <property type="entry name" value="Polysacc_synth"/>
</dbReference>
<feature type="transmembrane region" description="Helical" evidence="6">
    <location>
        <begin position="12"/>
        <end position="34"/>
    </location>
</feature>
<keyword evidence="4 6" id="KW-1133">Transmembrane helix</keyword>
<keyword evidence="2" id="KW-1003">Cell membrane</keyword>
<protein>
    <submittedName>
        <fullName evidence="7">Oligosaccharide flippase family protein</fullName>
    </submittedName>
</protein>
<comment type="caution">
    <text evidence="7">The sequence shown here is derived from an EMBL/GenBank/DDBJ whole genome shotgun (WGS) entry which is preliminary data.</text>
</comment>
<feature type="transmembrane region" description="Helical" evidence="6">
    <location>
        <begin position="134"/>
        <end position="156"/>
    </location>
</feature>
<reference evidence="7 8" key="1">
    <citation type="submission" date="2019-07" db="EMBL/GenBank/DDBJ databases">
        <title>Caenimonas sedimenti sp. nov., isolated from activated sludge.</title>
        <authorList>
            <person name="Xu J."/>
        </authorList>
    </citation>
    <scope>NUCLEOTIDE SEQUENCE [LARGE SCALE GENOMIC DNA]</scope>
    <source>
        <strain evidence="7 8">HX-9-20</strain>
    </source>
</reference>
<feature type="transmembrane region" description="Helical" evidence="6">
    <location>
        <begin position="480"/>
        <end position="499"/>
    </location>
</feature>
<evidence type="ECO:0000256" key="1">
    <source>
        <dbReference type="ARBA" id="ARBA00004651"/>
    </source>
</evidence>
<evidence type="ECO:0000256" key="3">
    <source>
        <dbReference type="ARBA" id="ARBA00022692"/>
    </source>
</evidence>
<feature type="transmembrane region" description="Helical" evidence="6">
    <location>
        <begin position="168"/>
        <end position="188"/>
    </location>
</feature>
<feature type="transmembrane region" description="Helical" evidence="6">
    <location>
        <begin position="275"/>
        <end position="299"/>
    </location>
</feature>
<keyword evidence="3 6" id="KW-0812">Transmembrane</keyword>
<feature type="transmembrane region" description="Helical" evidence="6">
    <location>
        <begin position="40"/>
        <end position="58"/>
    </location>
</feature>
<feature type="transmembrane region" description="Helical" evidence="6">
    <location>
        <begin position="360"/>
        <end position="380"/>
    </location>
</feature>
<dbReference type="Pfam" id="PF01943">
    <property type="entry name" value="Polysacc_synt"/>
    <property type="match status" value="1"/>
</dbReference>
<feature type="transmembrane region" description="Helical" evidence="6">
    <location>
        <begin position="95"/>
        <end position="114"/>
    </location>
</feature>
<evidence type="ECO:0000256" key="6">
    <source>
        <dbReference type="SAM" id="Phobius"/>
    </source>
</evidence>
<dbReference type="EMBL" id="VOBQ01000026">
    <property type="protein sequence ID" value="TWO66148.1"/>
    <property type="molecule type" value="Genomic_DNA"/>
</dbReference>
<dbReference type="InterPro" id="IPR050833">
    <property type="entry name" value="Poly_Biosynth_Transport"/>
</dbReference>
<accession>A0A562ZFV5</accession>
<gene>
    <name evidence="7" type="ORF">FN976_26765</name>
</gene>
<evidence type="ECO:0000256" key="4">
    <source>
        <dbReference type="ARBA" id="ARBA00022989"/>
    </source>
</evidence>
<feature type="transmembrane region" description="Helical" evidence="6">
    <location>
        <begin position="415"/>
        <end position="433"/>
    </location>
</feature>
<dbReference type="OrthoDB" id="653189at2"/>
<dbReference type="RefSeq" id="WP_145896777.1">
    <property type="nucleotide sequence ID" value="NZ_VOBQ01000026.1"/>
</dbReference>
<keyword evidence="5 6" id="KW-0472">Membrane</keyword>
<evidence type="ECO:0000256" key="5">
    <source>
        <dbReference type="ARBA" id="ARBA00023136"/>
    </source>
</evidence>
<feature type="transmembrane region" description="Helical" evidence="6">
    <location>
        <begin position="236"/>
        <end position="255"/>
    </location>
</feature>
<dbReference type="PANTHER" id="PTHR30250:SF26">
    <property type="entry name" value="PSMA PROTEIN"/>
    <property type="match status" value="1"/>
</dbReference>
<evidence type="ECO:0000313" key="8">
    <source>
        <dbReference type="Proteomes" id="UP000318199"/>
    </source>
</evidence>
<dbReference type="AlphaFoldDB" id="A0A562ZFV5"/>
<organism evidence="7 8">
    <name type="scientific">Caenimonas sedimenti</name>
    <dbReference type="NCBI Taxonomy" id="2596921"/>
    <lineage>
        <taxon>Bacteria</taxon>
        <taxon>Pseudomonadati</taxon>
        <taxon>Pseudomonadota</taxon>
        <taxon>Betaproteobacteria</taxon>
        <taxon>Burkholderiales</taxon>
        <taxon>Comamonadaceae</taxon>
        <taxon>Caenimonas</taxon>
    </lineage>
</organism>
<comment type="subcellular location">
    <subcellularLocation>
        <location evidence="1">Cell membrane</location>
        <topology evidence="1">Multi-pass membrane protein</topology>
    </subcellularLocation>
</comment>
<dbReference type="PANTHER" id="PTHR30250">
    <property type="entry name" value="PST FAMILY PREDICTED COLANIC ACID TRANSPORTER"/>
    <property type="match status" value="1"/>
</dbReference>
<feature type="transmembrane region" description="Helical" evidence="6">
    <location>
        <begin position="453"/>
        <end position="474"/>
    </location>
</feature>
<dbReference type="GO" id="GO:0005886">
    <property type="term" value="C:plasma membrane"/>
    <property type="evidence" value="ECO:0007669"/>
    <property type="project" value="UniProtKB-SubCell"/>
</dbReference>
<dbReference type="Proteomes" id="UP000318199">
    <property type="component" value="Unassembled WGS sequence"/>
</dbReference>
<name>A0A562ZFV5_9BURK</name>
<evidence type="ECO:0000256" key="2">
    <source>
        <dbReference type="ARBA" id="ARBA00022475"/>
    </source>
</evidence>